<dbReference type="AlphaFoldDB" id="A0A1I7WVU6"/>
<dbReference type="WBParaSite" id="Hba_09349">
    <property type="protein sequence ID" value="Hba_09349"/>
    <property type="gene ID" value="Hba_09349"/>
</dbReference>
<dbReference type="Proteomes" id="UP000095283">
    <property type="component" value="Unplaced"/>
</dbReference>
<sequence>MKDFATQRTETSMYFILGP</sequence>
<evidence type="ECO:0000313" key="2">
    <source>
        <dbReference type="WBParaSite" id="Hba_09349"/>
    </source>
</evidence>
<accession>A0A1I7WVU6</accession>
<reference evidence="2" key="1">
    <citation type="submission" date="2016-11" db="UniProtKB">
        <authorList>
            <consortium name="WormBaseParasite"/>
        </authorList>
    </citation>
    <scope>IDENTIFICATION</scope>
</reference>
<proteinExistence type="predicted"/>
<organism evidence="1 2">
    <name type="scientific">Heterorhabditis bacteriophora</name>
    <name type="common">Entomopathogenic nematode worm</name>
    <dbReference type="NCBI Taxonomy" id="37862"/>
    <lineage>
        <taxon>Eukaryota</taxon>
        <taxon>Metazoa</taxon>
        <taxon>Ecdysozoa</taxon>
        <taxon>Nematoda</taxon>
        <taxon>Chromadorea</taxon>
        <taxon>Rhabditida</taxon>
        <taxon>Rhabditina</taxon>
        <taxon>Rhabditomorpha</taxon>
        <taxon>Strongyloidea</taxon>
        <taxon>Heterorhabditidae</taxon>
        <taxon>Heterorhabditis</taxon>
    </lineage>
</organism>
<protein>
    <submittedName>
        <fullName evidence="2">Uncharacterized protein</fullName>
    </submittedName>
</protein>
<keyword evidence="1" id="KW-1185">Reference proteome</keyword>
<name>A0A1I7WVU6_HETBA</name>
<evidence type="ECO:0000313" key="1">
    <source>
        <dbReference type="Proteomes" id="UP000095283"/>
    </source>
</evidence>